<evidence type="ECO:0000313" key="1">
    <source>
        <dbReference type="EMBL" id="EKA93487.1"/>
    </source>
</evidence>
<dbReference type="PATRIC" id="fig|620833.3.peg.1280"/>
<reference evidence="1 2" key="1">
    <citation type="submission" date="2012-05" db="EMBL/GenBank/DDBJ databases">
        <title>The Genome Sequence of Fusobacterium periodontium Oral Taxon 201 Strain D10.</title>
        <authorList>
            <consortium name="The Broad Institute Genome Sequencing Platform"/>
            <consortium name="The Broad Institute Genome Sequencing Center for Infectious Disease"/>
            <person name="Earl A."/>
            <person name="Ward D."/>
            <person name="Feldgarden M."/>
            <person name="Gevers D."/>
            <person name="Strauss J."/>
            <person name="Sibley C."/>
            <person name="White A."/>
            <person name="Ambrose C.E."/>
            <person name="Allen-Vercoe E."/>
            <person name="Walker B."/>
            <person name="Young S.K."/>
            <person name="Zeng Q."/>
            <person name="Gargeya S."/>
            <person name="Fitzgerald M."/>
            <person name="Haas B."/>
            <person name="Abouelleil A."/>
            <person name="Alvarado L."/>
            <person name="Arachchi H.M."/>
            <person name="Berlin A.M."/>
            <person name="Chapman S.B."/>
            <person name="Goldberg J."/>
            <person name="Griggs A."/>
            <person name="Gujja S."/>
            <person name="Hansen M."/>
            <person name="Howarth C."/>
            <person name="Imamovic A."/>
            <person name="Larimer J."/>
            <person name="McCowan C."/>
            <person name="Montmayeur A."/>
            <person name="Murphy C."/>
            <person name="Neiman D."/>
            <person name="Pearson M."/>
            <person name="Priest M."/>
            <person name="Roberts A."/>
            <person name="Saif S."/>
            <person name="Shea T."/>
            <person name="Sisk P."/>
            <person name="Sykes S."/>
            <person name="Wortman J."/>
            <person name="Nusbaum C."/>
            <person name="Birren B."/>
        </authorList>
    </citation>
    <scope>NUCLEOTIDE SEQUENCE [LARGE SCALE GENOMIC DNA]</scope>
    <source>
        <strain evidence="1 2">D10</strain>
    </source>
</reference>
<dbReference type="HOGENOM" id="CLU_828344_0_0_0"/>
<dbReference type="Proteomes" id="UP000005809">
    <property type="component" value="Unassembled WGS sequence"/>
</dbReference>
<dbReference type="RefSeq" id="WP_005967478.1">
    <property type="nucleotide sequence ID" value="NZ_JH815384.1"/>
</dbReference>
<dbReference type="AlphaFoldDB" id="K1GVR9"/>
<proteinExistence type="predicted"/>
<organism evidence="1 2">
    <name type="scientific">Fusobacterium periodonticum D10</name>
    <dbReference type="NCBI Taxonomy" id="620833"/>
    <lineage>
        <taxon>Bacteria</taxon>
        <taxon>Fusobacteriati</taxon>
        <taxon>Fusobacteriota</taxon>
        <taxon>Fusobacteriia</taxon>
        <taxon>Fusobacteriales</taxon>
        <taxon>Fusobacteriaceae</taxon>
        <taxon>Fusobacterium</taxon>
    </lineage>
</organism>
<dbReference type="EMBL" id="ACIF01000220">
    <property type="protein sequence ID" value="EKA93487.1"/>
    <property type="molecule type" value="Genomic_DNA"/>
</dbReference>
<protein>
    <recommendedName>
        <fullName evidence="3">DUF4868 domain-containing protein</fullName>
    </recommendedName>
</protein>
<sequence length="315" mass="37114">MGTICNLSNVVIDYVNIYAFIKIKKEETNDMSELVDLKHIKTLTDLENSVVKNIKTTLDNIILKIPKTYDYHKSSDEMYEINVESLKDEKKLIYLKNRFKNRDDGNSEIQSCDKFPENIKFMIYEISLKENKKVYFFTKYSFTLIKKTVFGFLNDEFKEFDSKILILDPSPDCVLYEECLYILKETAQSIFNFSEFFKETIKSELSTLVDIFEDENLNENSFCTKKEKFYMSRGIATKGIHIYKNLPIKTKKELLEKFKNGYNQKKQVEVEIPFKNDKIDFKSIQDTDLKIELIKYITNKAAWTSLNNMLTTSVD</sequence>
<comment type="caution">
    <text evidence="1">The sequence shown here is derived from an EMBL/GenBank/DDBJ whole genome shotgun (WGS) entry which is preliminary data.</text>
</comment>
<gene>
    <name evidence="1" type="ORF">FPOG_00277</name>
</gene>
<evidence type="ECO:0000313" key="2">
    <source>
        <dbReference type="Proteomes" id="UP000005809"/>
    </source>
</evidence>
<name>K1GVR9_9FUSO</name>
<accession>K1GVR9</accession>
<evidence type="ECO:0008006" key="3">
    <source>
        <dbReference type="Google" id="ProtNLM"/>
    </source>
</evidence>